<sequence length="107" mass="11892">MPDEHNRTTENEIAEAVLSILALRSSGKGQFEDLFRTLPKILDLTDADLARSESRPAEQVWQQRVRNITSHKGSEGNYITDGFLEEIEGGLVITDKGRSRAAPAKRA</sequence>
<comment type="caution">
    <text evidence="1">The sequence shown here is derived from an EMBL/GenBank/DDBJ whole genome shotgun (WGS) entry which is preliminary data.</text>
</comment>
<dbReference type="RefSeq" id="WP_053249837.1">
    <property type="nucleotide sequence ID" value="NZ_LGAP01000009.1"/>
</dbReference>
<evidence type="ECO:0000313" key="2">
    <source>
        <dbReference type="Proteomes" id="UP000037425"/>
    </source>
</evidence>
<reference evidence="2" key="1">
    <citation type="submission" date="2015-07" db="EMBL/GenBank/DDBJ databases">
        <title>Whole genome sequence of an Ensifer adhaerens strain isolated from a cave pool in the Wind Cave National Park.</title>
        <authorList>
            <person name="Eng W.W.H."/>
            <person name="Gan H.M."/>
            <person name="Barton H.A."/>
            <person name="Savka M.A."/>
        </authorList>
    </citation>
    <scope>NUCLEOTIDE SEQUENCE [LARGE SCALE GENOMIC DNA]</scope>
    <source>
        <strain evidence="2">SD006</strain>
    </source>
</reference>
<dbReference type="OrthoDB" id="7376565at2"/>
<name>A0A0L8BTR2_ENSAD</name>
<evidence type="ECO:0000313" key="1">
    <source>
        <dbReference type="EMBL" id="KOF17909.1"/>
    </source>
</evidence>
<accession>A0A0L8BTR2</accession>
<organism evidence="1 2">
    <name type="scientific">Ensifer adhaerens</name>
    <name type="common">Sinorhizobium morelense</name>
    <dbReference type="NCBI Taxonomy" id="106592"/>
    <lineage>
        <taxon>Bacteria</taxon>
        <taxon>Pseudomonadati</taxon>
        <taxon>Pseudomonadota</taxon>
        <taxon>Alphaproteobacteria</taxon>
        <taxon>Hyphomicrobiales</taxon>
        <taxon>Rhizobiaceae</taxon>
        <taxon>Sinorhizobium/Ensifer group</taxon>
        <taxon>Ensifer</taxon>
    </lineage>
</organism>
<proteinExistence type="predicted"/>
<dbReference type="PATRIC" id="fig|106592.7.peg.7566"/>
<gene>
    <name evidence="1" type="ORF">AC244_16250</name>
</gene>
<dbReference type="AlphaFoldDB" id="A0A0L8BTR2"/>
<dbReference type="EMBL" id="LGAP01000009">
    <property type="protein sequence ID" value="KOF17909.1"/>
    <property type="molecule type" value="Genomic_DNA"/>
</dbReference>
<protein>
    <submittedName>
        <fullName evidence="1">Uncharacterized protein</fullName>
    </submittedName>
</protein>
<dbReference type="Proteomes" id="UP000037425">
    <property type="component" value="Unassembled WGS sequence"/>
</dbReference>